<gene>
    <name evidence="1" type="ORF">PSEWESI4_02421</name>
</gene>
<proteinExistence type="predicted"/>
<keyword evidence="2" id="KW-1185">Reference proteome</keyword>
<dbReference type="RefSeq" id="WP_187671463.1">
    <property type="nucleotide sequence ID" value="NZ_CAJFCI010000046.1"/>
</dbReference>
<protein>
    <submittedName>
        <fullName evidence="1">Uncharacterized protein</fullName>
    </submittedName>
</protein>
<name>A0A7U7ENB6_9GAMM</name>
<dbReference type="Proteomes" id="UP000583387">
    <property type="component" value="Unassembled WGS sequence"/>
</dbReference>
<dbReference type="EMBL" id="CAJFCI010000046">
    <property type="protein sequence ID" value="CAD5108137.1"/>
    <property type="molecule type" value="Genomic_DNA"/>
</dbReference>
<evidence type="ECO:0000313" key="1">
    <source>
        <dbReference type="EMBL" id="CAD5108137.1"/>
    </source>
</evidence>
<reference evidence="1 2" key="1">
    <citation type="submission" date="2020-08" db="EMBL/GenBank/DDBJ databases">
        <authorList>
            <person name="Criscuolo A."/>
        </authorList>
    </citation>
    <scope>NUCLEOTIDE SEQUENCE [LARGE SCALE GENOMIC DNA]</scope>
    <source>
        <strain evidence="1">CIP111764</strain>
    </source>
</reference>
<evidence type="ECO:0000313" key="2">
    <source>
        <dbReference type="Proteomes" id="UP000583387"/>
    </source>
</evidence>
<comment type="caution">
    <text evidence="1">The sequence shown here is derived from an EMBL/GenBank/DDBJ whole genome shotgun (WGS) entry which is preliminary data.</text>
</comment>
<sequence>MHTVTRTLKTLALPVLLILSLIGFDRLAPSPHAGVAVLHVQEFIEIVPLEVRP</sequence>
<accession>A0A7U7ENB6</accession>
<organism evidence="1 2">
    <name type="scientific">Zestomonas carbonaria</name>
    <dbReference type="NCBI Taxonomy" id="2762745"/>
    <lineage>
        <taxon>Bacteria</taxon>
        <taxon>Pseudomonadati</taxon>
        <taxon>Pseudomonadota</taxon>
        <taxon>Gammaproteobacteria</taxon>
        <taxon>Pseudomonadales</taxon>
        <taxon>Pseudomonadaceae</taxon>
        <taxon>Zestomonas</taxon>
    </lineage>
</organism>
<dbReference type="AlphaFoldDB" id="A0A7U7ENB6"/>